<proteinExistence type="predicted"/>
<organism evidence="2 3">
    <name type="scientific">Ruegeria pomeroyi</name>
    <dbReference type="NCBI Taxonomy" id="89184"/>
    <lineage>
        <taxon>Bacteria</taxon>
        <taxon>Pseudomonadati</taxon>
        <taxon>Pseudomonadota</taxon>
        <taxon>Alphaproteobacteria</taxon>
        <taxon>Rhodobacterales</taxon>
        <taxon>Roseobacteraceae</taxon>
        <taxon>Ruegeria</taxon>
    </lineage>
</organism>
<sequence length="196" mass="21451">MFSYENLKRFVLLLLMLRRKFPGRGYVAFARIGLVMIGLGLPGVLDLVISGAVGLGLMTQPLADNRLAIAQLALIACGVGVILMTLWLYDRYLGRVPRGLENEGCFNLNIQPDTPLGPLIQKTAQSLGKVVDLSGIPDAYWSLPILSGSMFNDDFGGFLANIDRRTTPPGLMRWSEEAEVYRIWIEDPAGVIAGRG</sequence>
<evidence type="ECO:0000256" key="1">
    <source>
        <dbReference type="SAM" id="Phobius"/>
    </source>
</evidence>
<reference evidence="2" key="1">
    <citation type="journal article" date="2021" name="Environ. Microbiol.">
        <title>Cryptic niche differentiation of novel sediment ecotypes of Rugeria pomeroyi correlates with nitrate respiration.</title>
        <authorList>
            <person name="Lin X."/>
            <person name="McNichol J."/>
            <person name="Chu X."/>
            <person name="Qian Y."/>
            <person name="Luo H."/>
        </authorList>
    </citation>
    <scope>NUCLEOTIDE SEQUENCE</scope>
    <source>
        <strain evidence="2">SZCCDBB064</strain>
    </source>
</reference>
<keyword evidence="1" id="KW-0472">Membrane</keyword>
<keyword evidence="1" id="KW-0812">Transmembrane</keyword>
<dbReference type="EMBL" id="JAGQAF010000014">
    <property type="protein sequence ID" value="MCE8539608.1"/>
    <property type="molecule type" value="Genomic_DNA"/>
</dbReference>
<dbReference type="RefSeq" id="WP_234221544.1">
    <property type="nucleotide sequence ID" value="NZ_JAGQAF010000014.1"/>
</dbReference>
<feature type="transmembrane region" description="Helical" evidence="1">
    <location>
        <begin position="26"/>
        <end position="49"/>
    </location>
</feature>
<gene>
    <name evidence="2" type="ORF">KBY27_19285</name>
</gene>
<feature type="transmembrane region" description="Helical" evidence="1">
    <location>
        <begin position="69"/>
        <end position="89"/>
    </location>
</feature>
<dbReference type="Proteomes" id="UP000813672">
    <property type="component" value="Unassembled WGS sequence"/>
</dbReference>
<evidence type="ECO:0000313" key="2">
    <source>
        <dbReference type="EMBL" id="MCE8539608.1"/>
    </source>
</evidence>
<accession>A0A9Q3ZNX0</accession>
<evidence type="ECO:0000313" key="3">
    <source>
        <dbReference type="Proteomes" id="UP000813672"/>
    </source>
</evidence>
<protein>
    <submittedName>
        <fullName evidence="2">Uncharacterized protein</fullName>
    </submittedName>
</protein>
<name>A0A9Q3ZNX0_9RHOB</name>
<comment type="caution">
    <text evidence="2">The sequence shown here is derived from an EMBL/GenBank/DDBJ whole genome shotgun (WGS) entry which is preliminary data.</text>
</comment>
<keyword evidence="1" id="KW-1133">Transmembrane helix</keyword>
<dbReference type="AlphaFoldDB" id="A0A9Q3ZNX0"/>